<name>A0A0A8K5Q3_9HYPH</name>
<dbReference type="STRING" id="1384459.GL4_2840"/>
<gene>
    <name evidence="1" type="ORF">GL4_2840</name>
</gene>
<proteinExistence type="predicted"/>
<evidence type="ECO:0000313" key="2">
    <source>
        <dbReference type="Proteomes" id="UP000031643"/>
    </source>
</evidence>
<reference evidence="1 2" key="1">
    <citation type="submission" date="2014-09" db="EMBL/GenBank/DDBJ databases">
        <title>Genome sequencing of Methyloceanibacter caenitepidi Gela4.</title>
        <authorList>
            <person name="Takeuchi M."/>
            <person name="Susumu S."/>
            <person name="Kamagata Y."/>
            <person name="Oshima K."/>
            <person name="Hattori M."/>
            <person name="Iwasaki W."/>
        </authorList>
    </citation>
    <scope>NUCLEOTIDE SEQUENCE [LARGE SCALE GENOMIC DNA]</scope>
    <source>
        <strain evidence="1 2">Gela4</strain>
    </source>
</reference>
<dbReference type="Proteomes" id="UP000031643">
    <property type="component" value="Chromosome"/>
</dbReference>
<dbReference type="KEGG" id="mcg:GL4_2840"/>
<evidence type="ECO:0000313" key="1">
    <source>
        <dbReference type="EMBL" id="BAQ18273.1"/>
    </source>
</evidence>
<protein>
    <submittedName>
        <fullName evidence="1">Uncharacterized protein</fullName>
    </submittedName>
</protein>
<dbReference type="AlphaFoldDB" id="A0A0A8K5Q3"/>
<dbReference type="HOGENOM" id="CLU_3235885_0_0_5"/>
<organism evidence="1 2">
    <name type="scientific">Methyloceanibacter caenitepidi</name>
    <dbReference type="NCBI Taxonomy" id="1384459"/>
    <lineage>
        <taxon>Bacteria</taxon>
        <taxon>Pseudomonadati</taxon>
        <taxon>Pseudomonadota</taxon>
        <taxon>Alphaproteobacteria</taxon>
        <taxon>Hyphomicrobiales</taxon>
        <taxon>Hyphomicrobiaceae</taxon>
        <taxon>Methyloceanibacter</taxon>
    </lineage>
</organism>
<keyword evidence="2" id="KW-1185">Reference proteome</keyword>
<dbReference type="EMBL" id="AP014648">
    <property type="protein sequence ID" value="BAQ18273.1"/>
    <property type="molecule type" value="Genomic_DNA"/>
</dbReference>
<sequence length="43" mass="4510">MYLPSRMTMRLIAAGAFVLIATAMHSPLGPKLAALHASMVGLV</sequence>
<accession>A0A0A8K5Q3</accession>